<evidence type="ECO:0000313" key="9">
    <source>
        <dbReference type="Proteomes" id="UP001605036"/>
    </source>
</evidence>
<dbReference type="Gene3D" id="1.20.140.40">
    <property type="entry name" value="Invertase/pectin methylesterase inhibitor family protein"/>
    <property type="match status" value="1"/>
</dbReference>
<evidence type="ECO:0000256" key="1">
    <source>
        <dbReference type="ARBA" id="ARBA00005184"/>
    </source>
</evidence>
<keyword evidence="6" id="KW-0812">Transmembrane</keyword>
<dbReference type="InterPro" id="IPR000070">
    <property type="entry name" value="Pectinesterase_cat"/>
</dbReference>
<evidence type="ECO:0000259" key="7">
    <source>
        <dbReference type="SMART" id="SM00856"/>
    </source>
</evidence>
<dbReference type="SUPFAM" id="SSF51126">
    <property type="entry name" value="Pectin lyase-like"/>
    <property type="match status" value="1"/>
</dbReference>
<evidence type="ECO:0000256" key="2">
    <source>
        <dbReference type="ARBA" id="ARBA00006027"/>
    </source>
</evidence>
<dbReference type="InterPro" id="IPR035513">
    <property type="entry name" value="Invertase/methylesterase_inhib"/>
</dbReference>
<dbReference type="InterPro" id="IPR012334">
    <property type="entry name" value="Pectin_lyas_fold"/>
</dbReference>
<name>A0ABD1Y599_9MARC</name>
<dbReference type="CDD" id="cd15798">
    <property type="entry name" value="PMEI-like_3"/>
    <property type="match status" value="1"/>
</dbReference>
<accession>A0ABD1Y599</accession>
<evidence type="ECO:0000256" key="6">
    <source>
        <dbReference type="SAM" id="Phobius"/>
    </source>
</evidence>
<evidence type="ECO:0000256" key="4">
    <source>
        <dbReference type="ARBA" id="ARBA00022801"/>
    </source>
</evidence>
<feature type="transmembrane region" description="Helical" evidence="6">
    <location>
        <begin position="50"/>
        <end position="72"/>
    </location>
</feature>
<dbReference type="SUPFAM" id="SSF101148">
    <property type="entry name" value="Plant invertase/pectin methylesterase inhibitor"/>
    <property type="match status" value="1"/>
</dbReference>
<reference evidence="8 9" key="1">
    <citation type="submission" date="2024-09" db="EMBL/GenBank/DDBJ databases">
        <title>Chromosome-scale assembly of Riccia fluitans.</title>
        <authorList>
            <person name="Paukszto L."/>
            <person name="Sawicki J."/>
            <person name="Karawczyk K."/>
            <person name="Piernik-Szablinska J."/>
            <person name="Szczecinska M."/>
            <person name="Mazdziarz M."/>
        </authorList>
    </citation>
    <scope>NUCLEOTIDE SEQUENCE [LARGE SCALE GENOMIC DNA]</scope>
    <source>
        <strain evidence="8">Rf_01</strain>
        <tissue evidence="8">Aerial parts of the thallus</tissue>
    </source>
</reference>
<comment type="caution">
    <text evidence="8">The sequence shown here is derived from an EMBL/GenBank/DDBJ whole genome shotgun (WGS) entry which is preliminary data.</text>
</comment>
<dbReference type="EMBL" id="JBHFFA010000006">
    <property type="protein sequence ID" value="KAL2621942.1"/>
    <property type="molecule type" value="Genomic_DNA"/>
</dbReference>
<feature type="domain" description="Pectinesterase inhibitor" evidence="7">
    <location>
        <begin position="89"/>
        <end position="244"/>
    </location>
</feature>
<proteinExistence type="inferred from homology"/>
<dbReference type="InterPro" id="IPR006501">
    <property type="entry name" value="Pectinesterase_inhib_dom"/>
</dbReference>
<dbReference type="Pfam" id="PF04043">
    <property type="entry name" value="PMEI"/>
    <property type="match status" value="1"/>
</dbReference>
<dbReference type="PANTHER" id="PTHR31707">
    <property type="entry name" value="PECTINESTERASE"/>
    <property type="match status" value="1"/>
</dbReference>
<keyword evidence="9" id="KW-1185">Reference proteome</keyword>
<sequence length="616" mass="67166">MASGQTPDALKCYGKLHAPNGSSENVLPANNCIPIMSKGSQQKSSSRRRLLTIGFLCLLLVGIVCSAIAIPLSMKNNNASKLGTPGSNNGPGTLATVCNATLYPELCEQSLQNENDTTTDSTALVQKSVKVASYRVTDMQTTVTNLSSSETNSTILAALRDCQEVLDDTLELLNGTLQEMSSLNLTFLQQPEQLDTLLTLMSAALTDHTTCLDGFEEVANGTVKDKLIEHGVSVDQLLSNALALVSGLAAAGDDLNKWKDFLHGRGLRESQAGPGGHRYGASGVPKWMSMKTRRFLSSSPYKVDVVVALDGSGKYKSIQKAIDDAPEKSDKLYVIYIKKGTYSGQFIVPKKKTNLVLLGDGIGKTILTGKLNVKMEGITTFLSATLIVKAPGFIGKDFTVRNTAGPEKEQAVAMRVSADKAVFWRCSFEAYQDTLYAHSLRQFYYDCTVKGTVDFMFGNGAAVFQKCKLLARLPMQGQQITFTAQGRTDPNQNTGLIFHSCILDGDKDFLASGFSVRSYMGRPWKLYSRTVFLKSYLGKLIDPEGWLIWVGDWALKTCYYAEYQSWGPGSSAKERVSWSRQITSADATRQFSPSKFIGANSWLPATKVPASSTIYY</sequence>
<gene>
    <name evidence="8" type="ORF">R1flu_002147</name>
</gene>
<protein>
    <recommendedName>
        <fullName evidence="7">Pectinesterase inhibitor domain-containing protein</fullName>
    </recommendedName>
</protein>
<keyword evidence="4" id="KW-0378">Hydrolase</keyword>
<dbReference type="Proteomes" id="UP001605036">
    <property type="component" value="Unassembled WGS sequence"/>
</dbReference>
<dbReference type="FunFam" id="2.160.20.10:FF:000001">
    <property type="entry name" value="Pectinesterase"/>
    <property type="match status" value="1"/>
</dbReference>
<comment type="pathway">
    <text evidence="1">Glycan metabolism; pectin degradation; 2-dehydro-3-deoxy-D-gluconate from pectin: step 1/5.</text>
</comment>
<comment type="similarity">
    <text evidence="2">In the N-terminal section; belongs to the PMEI family.</text>
</comment>
<keyword evidence="5" id="KW-0063">Aspartyl esterase</keyword>
<dbReference type="AlphaFoldDB" id="A0ABD1Y599"/>
<dbReference type="GO" id="GO:0016787">
    <property type="term" value="F:hydrolase activity"/>
    <property type="evidence" value="ECO:0007669"/>
    <property type="project" value="UniProtKB-KW"/>
</dbReference>
<dbReference type="SMART" id="SM00856">
    <property type="entry name" value="PMEI"/>
    <property type="match status" value="1"/>
</dbReference>
<dbReference type="InterPro" id="IPR011050">
    <property type="entry name" value="Pectin_lyase_fold/virulence"/>
</dbReference>
<dbReference type="NCBIfam" id="TIGR01614">
    <property type="entry name" value="PME_inhib"/>
    <property type="match status" value="1"/>
</dbReference>
<evidence type="ECO:0000256" key="5">
    <source>
        <dbReference type="ARBA" id="ARBA00023085"/>
    </source>
</evidence>
<comment type="similarity">
    <text evidence="3">In the C-terminal section; belongs to the pectinesterase family.</text>
</comment>
<organism evidence="8 9">
    <name type="scientific">Riccia fluitans</name>
    <dbReference type="NCBI Taxonomy" id="41844"/>
    <lineage>
        <taxon>Eukaryota</taxon>
        <taxon>Viridiplantae</taxon>
        <taxon>Streptophyta</taxon>
        <taxon>Embryophyta</taxon>
        <taxon>Marchantiophyta</taxon>
        <taxon>Marchantiopsida</taxon>
        <taxon>Marchantiidae</taxon>
        <taxon>Marchantiales</taxon>
        <taxon>Ricciaceae</taxon>
        <taxon>Riccia</taxon>
    </lineage>
</organism>
<evidence type="ECO:0000256" key="3">
    <source>
        <dbReference type="ARBA" id="ARBA00007786"/>
    </source>
</evidence>
<evidence type="ECO:0000313" key="8">
    <source>
        <dbReference type="EMBL" id="KAL2621942.1"/>
    </source>
</evidence>
<keyword evidence="6" id="KW-1133">Transmembrane helix</keyword>
<keyword evidence="6" id="KW-0472">Membrane</keyword>
<dbReference type="Gene3D" id="2.160.20.10">
    <property type="entry name" value="Single-stranded right-handed beta-helix, Pectin lyase-like"/>
    <property type="match status" value="1"/>
</dbReference>
<dbReference type="Pfam" id="PF01095">
    <property type="entry name" value="Pectinesterase"/>
    <property type="match status" value="1"/>
</dbReference>